<dbReference type="Proteomes" id="UP000054558">
    <property type="component" value="Unassembled WGS sequence"/>
</dbReference>
<proteinExistence type="predicted"/>
<sequence length="233" mass="25375">MFANQTGAHPAHMAPGNYEGRQVHVGQQLPPQDPALQSHPPHFQPQYSPPTGHNHHHNWSYVQHQYAPQSHTQSSGAQQYSQPTPQNYLPAGAPAYVHAYGASLSRTARSPDAPAAASPAPAPASQDAGGKQNSTGDQLKKMLEAGKKMMKQDELTPQQQAAKQQQKAAKEQQQAAREQQVAMNQAMCAHSTDYMVEEPTGFAWLCCCFWLLTGNPAPCTQIRCTNCDLIVQS</sequence>
<feature type="region of interest" description="Disordered" evidence="1">
    <location>
        <begin position="107"/>
        <end position="136"/>
    </location>
</feature>
<gene>
    <name evidence="2" type="ORF">KFL_006780010</name>
</gene>
<keyword evidence="3" id="KW-1185">Reference proteome</keyword>
<dbReference type="AlphaFoldDB" id="A0A1Y1IIP4"/>
<feature type="compositionally biased region" description="Low complexity" evidence="1">
    <location>
        <begin position="108"/>
        <end position="128"/>
    </location>
</feature>
<dbReference type="EMBL" id="DF237627">
    <property type="protein sequence ID" value="GAQ90730.1"/>
    <property type="molecule type" value="Genomic_DNA"/>
</dbReference>
<protein>
    <submittedName>
        <fullName evidence="2">Uncharacterized protein</fullName>
    </submittedName>
</protein>
<feature type="region of interest" description="Disordered" evidence="1">
    <location>
        <begin position="1"/>
        <end position="89"/>
    </location>
</feature>
<evidence type="ECO:0000313" key="3">
    <source>
        <dbReference type="Proteomes" id="UP000054558"/>
    </source>
</evidence>
<evidence type="ECO:0000313" key="2">
    <source>
        <dbReference type="EMBL" id="GAQ90730.1"/>
    </source>
</evidence>
<feature type="compositionally biased region" description="Low complexity" evidence="1">
    <location>
        <begin position="158"/>
        <end position="177"/>
    </location>
</feature>
<name>A0A1Y1IIP4_KLENI</name>
<reference evidence="2 3" key="1">
    <citation type="journal article" date="2014" name="Nat. Commun.">
        <title>Klebsormidium flaccidum genome reveals primary factors for plant terrestrial adaptation.</title>
        <authorList>
            <person name="Hori K."/>
            <person name="Maruyama F."/>
            <person name="Fujisawa T."/>
            <person name="Togashi T."/>
            <person name="Yamamoto N."/>
            <person name="Seo M."/>
            <person name="Sato S."/>
            <person name="Yamada T."/>
            <person name="Mori H."/>
            <person name="Tajima N."/>
            <person name="Moriyama T."/>
            <person name="Ikeuchi M."/>
            <person name="Watanabe M."/>
            <person name="Wada H."/>
            <person name="Kobayashi K."/>
            <person name="Saito M."/>
            <person name="Masuda T."/>
            <person name="Sasaki-Sekimoto Y."/>
            <person name="Mashiguchi K."/>
            <person name="Awai K."/>
            <person name="Shimojima M."/>
            <person name="Masuda S."/>
            <person name="Iwai M."/>
            <person name="Nobusawa T."/>
            <person name="Narise T."/>
            <person name="Kondo S."/>
            <person name="Saito H."/>
            <person name="Sato R."/>
            <person name="Murakawa M."/>
            <person name="Ihara Y."/>
            <person name="Oshima-Yamada Y."/>
            <person name="Ohtaka K."/>
            <person name="Satoh M."/>
            <person name="Sonobe K."/>
            <person name="Ishii M."/>
            <person name="Ohtani R."/>
            <person name="Kanamori-Sato M."/>
            <person name="Honoki R."/>
            <person name="Miyazaki D."/>
            <person name="Mochizuki H."/>
            <person name="Umetsu J."/>
            <person name="Higashi K."/>
            <person name="Shibata D."/>
            <person name="Kamiya Y."/>
            <person name="Sato N."/>
            <person name="Nakamura Y."/>
            <person name="Tabata S."/>
            <person name="Ida S."/>
            <person name="Kurokawa K."/>
            <person name="Ohta H."/>
        </authorList>
    </citation>
    <scope>NUCLEOTIDE SEQUENCE [LARGE SCALE GENOMIC DNA]</scope>
    <source>
        <strain evidence="2 3">NIES-2285</strain>
    </source>
</reference>
<evidence type="ECO:0000256" key="1">
    <source>
        <dbReference type="SAM" id="MobiDB-lite"/>
    </source>
</evidence>
<accession>A0A1Y1IIP4</accession>
<feature type="region of interest" description="Disordered" evidence="1">
    <location>
        <begin position="149"/>
        <end position="177"/>
    </location>
</feature>
<organism evidence="2 3">
    <name type="scientific">Klebsormidium nitens</name>
    <name type="common">Green alga</name>
    <name type="synonym">Ulothrix nitens</name>
    <dbReference type="NCBI Taxonomy" id="105231"/>
    <lineage>
        <taxon>Eukaryota</taxon>
        <taxon>Viridiplantae</taxon>
        <taxon>Streptophyta</taxon>
        <taxon>Klebsormidiophyceae</taxon>
        <taxon>Klebsormidiales</taxon>
        <taxon>Klebsormidiaceae</taxon>
        <taxon>Klebsormidium</taxon>
    </lineage>
</organism>
<feature type="compositionally biased region" description="Polar residues" evidence="1">
    <location>
        <begin position="60"/>
        <end position="87"/>
    </location>
</feature>